<sequence length="261" mass="29927">MDGQTEVVNRTLSQLLRCFVVKNLKTWEAWVPHIRFAYNRIVNKTTSHTLFELVYVRLDERAMTFMERQGKRYTERANTNKEERVTLFGSTSKGRGSYLEENRILAKIQIMDLEIGKAKQRTSQPIKRVSIQESHPGQTDSFPDRPTLQSSSPKEQAAQPRLTHPSLNQLNCHITLGRNLLLNSNLISILSIPSSRSHLHSYSGARRYQGCFSLSRRHGSRIERLKVIRGDRFACQRTLMDLILSVLATIGEPSPPFHGDR</sequence>
<dbReference type="InterPro" id="IPR036397">
    <property type="entry name" value="RNaseH_sf"/>
</dbReference>
<feature type="compositionally biased region" description="Polar residues" evidence="1">
    <location>
        <begin position="121"/>
        <end position="154"/>
    </location>
</feature>
<keyword evidence="3" id="KW-1185">Reference proteome</keyword>
<evidence type="ECO:0000256" key="1">
    <source>
        <dbReference type="SAM" id="MobiDB-lite"/>
    </source>
</evidence>
<dbReference type="OrthoDB" id="1935586at2759"/>
<accession>A0A371FG88</accession>
<comment type="caution">
    <text evidence="2">The sequence shown here is derived from an EMBL/GenBank/DDBJ whole genome shotgun (WGS) entry which is preliminary data.</text>
</comment>
<evidence type="ECO:0000313" key="3">
    <source>
        <dbReference type="Proteomes" id="UP000257109"/>
    </source>
</evidence>
<feature type="non-terminal residue" evidence="2">
    <location>
        <position position="1"/>
    </location>
</feature>
<reference evidence="2" key="1">
    <citation type="submission" date="2018-05" db="EMBL/GenBank/DDBJ databases">
        <title>Draft genome of Mucuna pruriens seed.</title>
        <authorList>
            <person name="Nnadi N.E."/>
            <person name="Vos R."/>
            <person name="Hasami M.H."/>
            <person name="Devisetty U.K."/>
            <person name="Aguiy J.C."/>
        </authorList>
    </citation>
    <scope>NUCLEOTIDE SEQUENCE [LARGE SCALE GENOMIC DNA]</scope>
    <source>
        <strain evidence="2">JCA_2017</strain>
    </source>
</reference>
<proteinExistence type="predicted"/>
<feature type="region of interest" description="Disordered" evidence="1">
    <location>
        <begin position="121"/>
        <end position="164"/>
    </location>
</feature>
<dbReference type="GO" id="GO:0003676">
    <property type="term" value="F:nucleic acid binding"/>
    <property type="evidence" value="ECO:0007669"/>
    <property type="project" value="InterPro"/>
</dbReference>
<dbReference type="Proteomes" id="UP000257109">
    <property type="component" value="Unassembled WGS sequence"/>
</dbReference>
<gene>
    <name evidence="2" type="ORF">CR513_42594</name>
</gene>
<dbReference type="EMBL" id="QJKJ01009211">
    <property type="protein sequence ID" value="RDX77306.1"/>
    <property type="molecule type" value="Genomic_DNA"/>
</dbReference>
<dbReference type="Gene3D" id="3.30.420.10">
    <property type="entry name" value="Ribonuclease H-like superfamily/Ribonuclease H"/>
    <property type="match status" value="1"/>
</dbReference>
<evidence type="ECO:0008006" key="4">
    <source>
        <dbReference type="Google" id="ProtNLM"/>
    </source>
</evidence>
<name>A0A371FG88_MUCPR</name>
<dbReference type="InterPro" id="IPR012337">
    <property type="entry name" value="RNaseH-like_sf"/>
</dbReference>
<protein>
    <recommendedName>
        <fullName evidence="4">Integrase catalytic domain-containing protein</fullName>
    </recommendedName>
</protein>
<evidence type="ECO:0000313" key="2">
    <source>
        <dbReference type="EMBL" id="RDX77306.1"/>
    </source>
</evidence>
<dbReference type="AlphaFoldDB" id="A0A371FG88"/>
<organism evidence="2 3">
    <name type="scientific">Mucuna pruriens</name>
    <name type="common">Velvet bean</name>
    <name type="synonym">Dolichos pruriens</name>
    <dbReference type="NCBI Taxonomy" id="157652"/>
    <lineage>
        <taxon>Eukaryota</taxon>
        <taxon>Viridiplantae</taxon>
        <taxon>Streptophyta</taxon>
        <taxon>Embryophyta</taxon>
        <taxon>Tracheophyta</taxon>
        <taxon>Spermatophyta</taxon>
        <taxon>Magnoliopsida</taxon>
        <taxon>eudicotyledons</taxon>
        <taxon>Gunneridae</taxon>
        <taxon>Pentapetalae</taxon>
        <taxon>rosids</taxon>
        <taxon>fabids</taxon>
        <taxon>Fabales</taxon>
        <taxon>Fabaceae</taxon>
        <taxon>Papilionoideae</taxon>
        <taxon>50 kb inversion clade</taxon>
        <taxon>NPAAA clade</taxon>
        <taxon>indigoferoid/millettioid clade</taxon>
        <taxon>Phaseoleae</taxon>
        <taxon>Mucuna</taxon>
    </lineage>
</organism>
<dbReference type="SUPFAM" id="SSF53098">
    <property type="entry name" value="Ribonuclease H-like"/>
    <property type="match status" value="1"/>
</dbReference>